<protein>
    <recommendedName>
        <fullName evidence="3">UPF0208 membrane protein YfbV</fullName>
    </recommendedName>
</protein>
<feature type="transmembrane region" description="Helical" evidence="9">
    <location>
        <begin position="68"/>
        <end position="88"/>
    </location>
</feature>
<keyword evidence="8 9" id="KW-0472">Membrane</keyword>
<evidence type="ECO:0000256" key="8">
    <source>
        <dbReference type="ARBA" id="ARBA00023136"/>
    </source>
</evidence>
<dbReference type="Proteomes" id="UP000321917">
    <property type="component" value="Unassembled WGS sequence"/>
</dbReference>
<evidence type="ECO:0000256" key="6">
    <source>
        <dbReference type="ARBA" id="ARBA00022692"/>
    </source>
</evidence>
<keyword evidence="12" id="KW-1185">Reference proteome</keyword>
<feature type="transmembrane region" description="Helical" evidence="9">
    <location>
        <begin position="44"/>
        <end position="62"/>
    </location>
</feature>
<comment type="subcellular location">
    <subcellularLocation>
        <location evidence="1">Cell inner membrane</location>
        <topology evidence="1">Multi-pass membrane protein</topology>
    </subcellularLocation>
</comment>
<organism evidence="11 13">
    <name type="scientific">Colwellia hornerae</name>
    <dbReference type="NCBI Taxonomy" id="89402"/>
    <lineage>
        <taxon>Bacteria</taxon>
        <taxon>Pseudomonadati</taxon>
        <taxon>Pseudomonadota</taxon>
        <taxon>Gammaproteobacteria</taxon>
        <taxon>Alteromonadales</taxon>
        <taxon>Colwelliaceae</taxon>
        <taxon>Colwellia</taxon>
    </lineage>
</organism>
<evidence type="ECO:0000256" key="4">
    <source>
        <dbReference type="ARBA" id="ARBA00022475"/>
    </source>
</evidence>
<keyword evidence="5" id="KW-0997">Cell inner membrane</keyword>
<dbReference type="Proteomes" id="UP000321525">
    <property type="component" value="Unassembled WGS sequence"/>
</dbReference>
<comment type="caution">
    <text evidence="11">The sequence shown here is derived from an EMBL/GenBank/DDBJ whole genome shotgun (WGS) entry which is preliminary data.</text>
</comment>
<dbReference type="AlphaFoldDB" id="A0A5C6QH92"/>
<dbReference type="Pfam" id="PF04217">
    <property type="entry name" value="DUF412"/>
    <property type="match status" value="1"/>
</dbReference>
<proteinExistence type="inferred from homology"/>
<comment type="similarity">
    <text evidence="2">Belongs to the UPF0208 family.</text>
</comment>
<accession>A0A5C6QH92</accession>
<name>A0A5C6QH92_9GAMM</name>
<evidence type="ECO:0000313" key="13">
    <source>
        <dbReference type="Proteomes" id="UP000321917"/>
    </source>
</evidence>
<dbReference type="EMBL" id="VOLQ01000011">
    <property type="protein sequence ID" value="TWX68191.1"/>
    <property type="molecule type" value="Genomic_DNA"/>
</dbReference>
<evidence type="ECO:0000256" key="2">
    <source>
        <dbReference type="ARBA" id="ARBA00009474"/>
    </source>
</evidence>
<sequence>MNISVVELIKLGREYMRLWPQRAELGNYFAEYQAVQICRLALRYLPGIALFSFIMQLYLGPITLLPQALIYSLFILSIPLQALLMLGVKADKFLPVALASWYKESVARVNEAGGSIKLSLHKPRFIDLAKLLNISHQSQNSHF</sequence>
<evidence type="ECO:0000313" key="12">
    <source>
        <dbReference type="Proteomes" id="UP000321525"/>
    </source>
</evidence>
<keyword evidence="4" id="KW-1003">Cell membrane</keyword>
<dbReference type="GO" id="GO:0005886">
    <property type="term" value="C:plasma membrane"/>
    <property type="evidence" value="ECO:0007669"/>
    <property type="project" value="UniProtKB-SubCell"/>
</dbReference>
<evidence type="ECO:0000256" key="1">
    <source>
        <dbReference type="ARBA" id="ARBA00004429"/>
    </source>
</evidence>
<dbReference type="NCBIfam" id="NF002493">
    <property type="entry name" value="PRK01816.1"/>
    <property type="match status" value="1"/>
</dbReference>
<dbReference type="InterPro" id="IPR007334">
    <property type="entry name" value="UPF0208"/>
</dbReference>
<evidence type="ECO:0000313" key="10">
    <source>
        <dbReference type="EMBL" id="TWX59164.1"/>
    </source>
</evidence>
<evidence type="ECO:0000256" key="9">
    <source>
        <dbReference type="SAM" id="Phobius"/>
    </source>
</evidence>
<dbReference type="EMBL" id="VOLR01000013">
    <property type="protein sequence ID" value="TWX59164.1"/>
    <property type="molecule type" value="Genomic_DNA"/>
</dbReference>
<gene>
    <name evidence="10" type="ORF">ESZ26_10635</name>
    <name evidence="11" type="ORF">ESZ27_07570</name>
</gene>
<evidence type="ECO:0000256" key="7">
    <source>
        <dbReference type="ARBA" id="ARBA00022989"/>
    </source>
</evidence>
<keyword evidence="6 9" id="KW-0812">Transmembrane</keyword>
<evidence type="ECO:0000313" key="11">
    <source>
        <dbReference type="EMBL" id="TWX68191.1"/>
    </source>
</evidence>
<dbReference type="OrthoDB" id="7066670at2"/>
<evidence type="ECO:0000256" key="5">
    <source>
        <dbReference type="ARBA" id="ARBA00022519"/>
    </source>
</evidence>
<reference evidence="11 13" key="1">
    <citation type="submission" date="2019-07" db="EMBL/GenBank/DDBJ databases">
        <title>Genomes of sea-ice associated Colwellia species.</title>
        <authorList>
            <person name="Bowman J.P."/>
        </authorList>
    </citation>
    <scope>NUCLEOTIDE SEQUENCE [LARGE SCALE GENOMIC DNA]</scope>
    <source>
        <strain evidence="10 12">ACAM 607</strain>
        <strain evidence="11 13">IC036</strain>
    </source>
</reference>
<dbReference type="RefSeq" id="WP_146799607.1">
    <property type="nucleotide sequence ID" value="NZ_VOLP01000013.1"/>
</dbReference>
<keyword evidence="7 9" id="KW-1133">Transmembrane helix</keyword>
<evidence type="ECO:0000256" key="3">
    <source>
        <dbReference type="ARBA" id="ARBA00018831"/>
    </source>
</evidence>